<reference evidence="1" key="1">
    <citation type="submission" date="2020-09" db="EMBL/GenBank/DDBJ databases">
        <authorList>
            <person name="Kim M.K."/>
        </authorList>
    </citation>
    <scope>NUCLEOTIDE SEQUENCE</scope>
    <source>
        <strain evidence="1">BT704</strain>
    </source>
</reference>
<dbReference type="EMBL" id="JACXAA010000002">
    <property type="protein sequence ID" value="MBD2752643.1"/>
    <property type="molecule type" value="Genomic_DNA"/>
</dbReference>
<comment type="caution">
    <text evidence="1">The sequence shown here is derived from an EMBL/GenBank/DDBJ whole genome shotgun (WGS) entry which is preliminary data.</text>
</comment>
<dbReference type="Proteomes" id="UP000653797">
    <property type="component" value="Unassembled WGS sequence"/>
</dbReference>
<gene>
    <name evidence="1" type="ORF">IC230_07070</name>
</gene>
<accession>A0A927AZK8</accession>
<dbReference type="AlphaFoldDB" id="A0A927AZK8"/>
<proteinExistence type="predicted"/>
<sequence>MKKEELELSIEEQESVIKGLEELLTSPDEHNTLMANYKVSKEGIPQALEEAKKKLAELKELKNGE</sequence>
<evidence type="ECO:0000313" key="1">
    <source>
        <dbReference type="EMBL" id="MBD2752643.1"/>
    </source>
</evidence>
<keyword evidence="2" id="KW-1185">Reference proteome</keyword>
<name>A0A927AZK8_9BACT</name>
<protein>
    <submittedName>
        <fullName evidence="1">Uncharacterized protein</fullName>
    </submittedName>
</protein>
<organism evidence="1 2">
    <name type="scientific">Spirosoma validum</name>
    <dbReference type="NCBI Taxonomy" id="2771355"/>
    <lineage>
        <taxon>Bacteria</taxon>
        <taxon>Pseudomonadati</taxon>
        <taxon>Bacteroidota</taxon>
        <taxon>Cytophagia</taxon>
        <taxon>Cytophagales</taxon>
        <taxon>Cytophagaceae</taxon>
        <taxon>Spirosoma</taxon>
    </lineage>
</organism>
<evidence type="ECO:0000313" key="2">
    <source>
        <dbReference type="Proteomes" id="UP000653797"/>
    </source>
</evidence>
<dbReference type="RefSeq" id="WP_191038273.1">
    <property type="nucleotide sequence ID" value="NZ_JACXAA010000002.1"/>
</dbReference>